<gene>
    <name evidence="2" type="ORF">SAMN04489806_1221</name>
</gene>
<name>A0A1H4KNI8_9MICO</name>
<protein>
    <submittedName>
        <fullName evidence="2">Uncharacterized protein</fullName>
    </submittedName>
</protein>
<keyword evidence="1" id="KW-1133">Transmembrane helix</keyword>
<keyword evidence="1" id="KW-0812">Transmembrane</keyword>
<sequence length="265" mass="28969">MSAPVSAAAGRSIRFFSIVVWIAGTITAMVLASVMLSDYLINPRTGELGFYGAEARNPWSDESPQRFERDGSVWRGSGSGYIELTAADDEPIELTATRIDAFTTFRIWPSSQIDVPAADRRLPLALGYLGDAGDTTLVVPPGERTQLWVQSTGDWEFAARRITSTPIEDTLSGSGNAYLAYRGDALSARFEHHGTGIFFVSLVSVRENERPIIETDEVDSRVSWDEAPLVVFVIEADTGDGEWTVTIDELAGPTQTTTPTEQEQE</sequence>
<evidence type="ECO:0000313" key="2">
    <source>
        <dbReference type="EMBL" id="SEB59482.1"/>
    </source>
</evidence>
<dbReference type="AlphaFoldDB" id="A0A1H4KNI8"/>
<evidence type="ECO:0000256" key="1">
    <source>
        <dbReference type="SAM" id="Phobius"/>
    </source>
</evidence>
<evidence type="ECO:0000313" key="3">
    <source>
        <dbReference type="Proteomes" id="UP000199183"/>
    </source>
</evidence>
<dbReference type="Proteomes" id="UP000199183">
    <property type="component" value="Unassembled WGS sequence"/>
</dbReference>
<feature type="transmembrane region" description="Helical" evidence="1">
    <location>
        <begin position="12"/>
        <end position="36"/>
    </location>
</feature>
<dbReference type="STRING" id="640635.SAMN04489806_1221"/>
<reference evidence="2 3" key="1">
    <citation type="submission" date="2016-10" db="EMBL/GenBank/DDBJ databases">
        <authorList>
            <person name="de Groot N.N."/>
        </authorList>
    </citation>
    <scope>NUCLEOTIDE SEQUENCE [LARGE SCALE GENOMIC DNA]</scope>
    <source>
        <strain evidence="2 3">DSM 21799</strain>
    </source>
</reference>
<proteinExistence type="predicted"/>
<organism evidence="2 3">
    <name type="scientific">Paramicrobacterium humi</name>
    <dbReference type="NCBI Taxonomy" id="640635"/>
    <lineage>
        <taxon>Bacteria</taxon>
        <taxon>Bacillati</taxon>
        <taxon>Actinomycetota</taxon>
        <taxon>Actinomycetes</taxon>
        <taxon>Micrococcales</taxon>
        <taxon>Microbacteriaceae</taxon>
        <taxon>Paramicrobacterium</taxon>
    </lineage>
</organism>
<keyword evidence="3" id="KW-1185">Reference proteome</keyword>
<dbReference type="EMBL" id="FNRY01000001">
    <property type="protein sequence ID" value="SEB59482.1"/>
    <property type="molecule type" value="Genomic_DNA"/>
</dbReference>
<accession>A0A1H4KNI8</accession>
<keyword evidence="1" id="KW-0472">Membrane</keyword>